<gene>
    <name evidence="1" type="ORF">Sangu_0408100</name>
</gene>
<dbReference type="PANTHER" id="PTHR34222:SF95">
    <property type="entry name" value="RRNA 2'-O-METHYLTRANSFERASE FIBRILLARIN-LIKE ISOFORM X1"/>
    <property type="match status" value="1"/>
</dbReference>
<accession>A0AAW2QTC4</accession>
<dbReference type="EMBL" id="JACGWK010000002">
    <property type="protein sequence ID" value="KAL0370900.1"/>
    <property type="molecule type" value="Genomic_DNA"/>
</dbReference>
<reference evidence="1" key="2">
    <citation type="journal article" date="2024" name="Plant">
        <title>Genomic evolution and insights into agronomic trait innovations of Sesamum species.</title>
        <authorList>
            <person name="Miao H."/>
            <person name="Wang L."/>
            <person name="Qu L."/>
            <person name="Liu H."/>
            <person name="Sun Y."/>
            <person name="Le M."/>
            <person name="Wang Q."/>
            <person name="Wei S."/>
            <person name="Zheng Y."/>
            <person name="Lin W."/>
            <person name="Duan Y."/>
            <person name="Cao H."/>
            <person name="Xiong S."/>
            <person name="Wang X."/>
            <person name="Wei L."/>
            <person name="Li C."/>
            <person name="Ma Q."/>
            <person name="Ju M."/>
            <person name="Zhao R."/>
            <person name="Li G."/>
            <person name="Mu C."/>
            <person name="Tian Q."/>
            <person name="Mei H."/>
            <person name="Zhang T."/>
            <person name="Gao T."/>
            <person name="Zhang H."/>
        </authorList>
    </citation>
    <scope>NUCLEOTIDE SEQUENCE</scope>
    <source>
        <strain evidence="1">G01</strain>
    </source>
</reference>
<reference evidence="1" key="1">
    <citation type="submission" date="2020-06" db="EMBL/GenBank/DDBJ databases">
        <authorList>
            <person name="Li T."/>
            <person name="Hu X."/>
            <person name="Zhang T."/>
            <person name="Song X."/>
            <person name="Zhang H."/>
            <person name="Dai N."/>
            <person name="Sheng W."/>
            <person name="Hou X."/>
            <person name="Wei L."/>
        </authorList>
    </citation>
    <scope>NUCLEOTIDE SEQUENCE</scope>
    <source>
        <strain evidence="1">G01</strain>
        <tissue evidence="1">Leaf</tissue>
    </source>
</reference>
<sequence length="276" mass="30433">MQDGRAVSDYFALLKETSNEILLYHPLSCDAQTRKAQWEDFLTRFLLSNALARVLRVIGSSDSISSGKPPSPPWQYVVGRPVGGVPHCYCTHCGRTNHVVDKCWIKHGKPDWANTVTSGGDPAALEPTPHPSESVTLSREEYEQLLHRPVANSATPPTSSSPDVFAALHGKSWMLDSGATTHLTEFPVNLLSISQLTQKHNCSVTFFPSYCVFQDLQTRRTIGGGHERGGLYFLNTSPPIEARALSASVSLFNGIVALAIRPFLHYRKSYLLSRLV</sequence>
<dbReference type="PANTHER" id="PTHR34222">
    <property type="entry name" value="GAG_PRE-INTEGRS DOMAIN-CONTAINING PROTEIN"/>
    <property type="match status" value="1"/>
</dbReference>
<organism evidence="1">
    <name type="scientific">Sesamum angustifolium</name>
    <dbReference type="NCBI Taxonomy" id="2727405"/>
    <lineage>
        <taxon>Eukaryota</taxon>
        <taxon>Viridiplantae</taxon>
        <taxon>Streptophyta</taxon>
        <taxon>Embryophyta</taxon>
        <taxon>Tracheophyta</taxon>
        <taxon>Spermatophyta</taxon>
        <taxon>Magnoliopsida</taxon>
        <taxon>eudicotyledons</taxon>
        <taxon>Gunneridae</taxon>
        <taxon>Pentapetalae</taxon>
        <taxon>asterids</taxon>
        <taxon>lamiids</taxon>
        <taxon>Lamiales</taxon>
        <taxon>Pedaliaceae</taxon>
        <taxon>Sesamum</taxon>
    </lineage>
</organism>
<comment type="caution">
    <text evidence="1">The sequence shown here is derived from an EMBL/GenBank/DDBJ whole genome shotgun (WGS) entry which is preliminary data.</text>
</comment>
<dbReference type="AlphaFoldDB" id="A0AAW2QTC4"/>
<proteinExistence type="predicted"/>
<protein>
    <submittedName>
        <fullName evidence="1">Uncharacterized protein</fullName>
    </submittedName>
</protein>
<name>A0AAW2QTC4_9LAMI</name>
<evidence type="ECO:0000313" key="1">
    <source>
        <dbReference type="EMBL" id="KAL0370900.1"/>
    </source>
</evidence>